<name>A0ABW2ZKH7_9SPHI</name>
<evidence type="ECO:0000313" key="1">
    <source>
        <dbReference type="EMBL" id="MFD0766710.1"/>
    </source>
</evidence>
<protein>
    <recommendedName>
        <fullName evidence="3">DUF2624 family protein</fullName>
    </recommendedName>
</protein>
<dbReference type="EMBL" id="JBHTIA010000012">
    <property type="protein sequence ID" value="MFD0766710.1"/>
    <property type="molecule type" value="Genomic_DNA"/>
</dbReference>
<proteinExistence type="predicted"/>
<comment type="caution">
    <text evidence="1">The sequence shown here is derived from an EMBL/GenBank/DDBJ whole genome shotgun (WGS) entry which is preliminary data.</text>
</comment>
<gene>
    <name evidence="1" type="ORF">ACFQZI_17745</name>
</gene>
<evidence type="ECO:0000313" key="2">
    <source>
        <dbReference type="Proteomes" id="UP001597073"/>
    </source>
</evidence>
<organism evidence="1 2">
    <name type="scientific">Mucilaginibacter lutimaris</name>
    <dbReference type="NCBI Taxonomy" id="931629"/>
    <lineage>
        <taxon>Bacteria</taxon>
        <taxon>Pseudomonadati</taxon>
        <taxon>Bacteroidota</taxon>
        <taxon>Sphingobacteriia</taxon>
        <taxon>Sphingobacteriales</taxon>
        <taxon>Sphingobacteriaceae</taxon>
        <taxon>Mucilaginibacter</taxon>
    </lineage>
</organism>
<keyword evidence="2" id="KW-1185">Reference proteome</keyword>
<accession>A0ABW2ZKH7</accession>
<dbReference type="RefSeq" id="WP_377144869.1">
    <property type="nucleotide sequence ID" value="NZ_JBHTIA010000012.1"/>
</dbReference>
<reference evidence="2" key="1">
    <citation type="journal article" date="2019" name="Int. J. Syst. Evol. Microbiol.">
        <title>The Global Catalogue of Microorganisms (GCM) 10K type strain sequencing project: providing services to taxonomists for standard genome sequencing and annotation.</title>
        <authorList>
            <consortium name="The Broad Institute Genomics Platform"/>
            <consortium name="The Broad Institute Genome Sequencing Center for Infectious Disease"/>
            <person name="Wu L."/>
            <person name="Ma J."/>
        </authorList>
    </citation>
    <scope>NUCLEOTIDE SEQUENCE [LARGE SCALE GENOMIC DNA]</scope>
    <source>
        <strain evidence="2">CCUG 60742</strain>
    </source>
</reference>
<evidence type="ECO:0008006" key="3">
    <source>
        <dbReference type="Google" id="ProtNLM"/>
    </source>
</evidence>
<dbReference type="Proteomes" id="UP001597073">
    <property type="component" value="Unassembled WGS sequence"/>
</dbReference>
<sequence>MKGGLSEKRNVTPQQAIKILEENGYEINEKEAEMILDFLYFLGKLTVDQYIKDASKTKDTNYEDSRSLCAGEHR</sequence>